<dbReference type="Gene3D" id="3.40.50.300">
    <property type="entry name" value="P-loop containing nucleotide triphosphate hydrolases"/>
    <property type="match status" value="3"/>
</dbReference>
<feature type="binding site" evidence="5">
    <location>
        <begin position="207"/>
        <end position="214"/>
    </location>
    <ligand>
        <name>ATP</name>
        <dbReference type="ChEBI" id="CHEBI:30616"/>
    </ligand>
</feature>
<dbReference type="EMBL" id="BMNH01000002">
    <property type="protein sequence ID" value="GGO63397.1"/>
    <property type="molecule type" value="Genomic_DNA"/>
</dbReference>
<evidence type="ECO:0000313" key="7">
    <source>
        <dbReference type="EMBL" id="GGO63397.1"/>
    </source>
</evidence>
<gene>
    <name evidence="7" type="ORF">GCM10012289_10360</name>
</gene>
<evidence type="ECO:0000256" key="4">
    <source>
        <dbReference type="ARBA" id="ARBA00022840"/>
    </source>
</evidence>
<dbReference type="GO" id="GO:0003677">
    <property type="term" value="F:DNA binding"/>
    <property type="evidence" value="ECO:0007669"/>
    <property type="project" value="InterPro"/>
</dbReference>
<evidence type="ECO:0000259" key="6">
    <source>
        <dbReference type="PROSITE" id="PS51198"/>
    </source>
</evidence>
<evidence type="ECO:0000256" key="2">
    <source>
        <dbReference type="ARBA" id="ARBA00022801"/>
    </source>
</evidence>
<sequence>MTNRQEVLAEALDVEQETVSMLYGRLDLARSRAEAALARAHGGGGAGGTRQARLERDAAAGEQARRLAQLNAVERGLCFGRVDDAAGQTVYIGRIGLRDDEYESVLIDWRAPAARPFYVATAGDPGGLVRRRHLHLRDRAVVGLDDEVFDLERMSDGDRRTLVGEAALLAALRRGRTGRMGDVVATIQTEQDRVIRASWQGALVVQGGPGTGKTVAALHRAAYLLYTHRDTLERRGVLVVGPNAMFLRYIGQVLPALGETQVVMSTVGELFPGVRATAVDEPRTAVVKGDPRMAEVMAGAVRERQRVPAGDLEVELDGLVLRVPHETCARLRERARAVRLRHNMARKLYVTELLKELALAEARALEAALRLEEVELEDPELAEPLDLEGDLDELDIELASRRLWELTEVRRAVDGLWPELTPHRLVGELLAAPEALRQVSPPGLDWRALVRPADAGWTVGDVPLLDEAAELLGEDDSAHRAATRRARAEWEERELFAREVLETTGLLEEGIFGEADRLAARHAGPDDELTTADRAAADRTWAYGHVIVDEAQELSPMAWRMVMRRVPARSLTVVGDLAQTGSAAGARSWGEVLDPHLAGRWREERLLVNYRTPVEIMRVAADVLRAVDPGQVPPESVREGESQPRAVRGGVAELPALVREELAAVGEGKVGVITSDARHAEVAALFPGHDLDAAVVALTVTQAKGLEFDAVLVVDPAGILGQSPMGGQDLYVAVTRATRRLTVVHDGDLPGVLSRLTQKSTK</sequence>
<dbReference type="InterPro" id="IPR000212">
    <property type="entry name" value="DNA_helicase_UvrD/REP"/>
</dbReference>
<dbReference type="GO" id="GO:0016787">
    <property type="term" value="F:hydrolase activity"/>
    <property type="evidence" value="ECO:0007669"/>
    <property type="project" value="UniProtKB-UniRule"/>
</dbReference>
<dbReference type="InterPro" id="IPR014016">
    <property type="entry name" value="UvrD-like_ATP-bd"/>
</dbReference>
<dbReference type="GO" id="GO:0005524">
    <property type="term" value="F:ATP binding"/>
    <property type="evidence" value="ECO:0007669"/>
    <property type="project" value="UniProtKB-UniRule"/>
</dbReference>
<dbReference type="PANTHER" id="PTHR11070:SF2">
    <property type="entry name" value="ATP-DEPENDENT DNA HELICASE SRS2"/>
    <property type="match status" value="1"/>
</dbReference>
<comment type="caution">
    <text evidence="7">The sequence shown here is derived from an EMBL/GenBank/DDBJ whole genome shotgun (WGS) entry which is preliminary data.</text>
</comment>
<keyword evidence="4 5" id="KW-0067">ATP-binding</keyword>
<evidence type="ECO:0000313" key="8">
    <source>
        <dbReference type="Proteomes" id="UP000646523"/>
    </source>
</evidence>
<dbReference type="PANTHER" id="PTHR11070">
    <property type="entry name" value="UVRD / RECB / PCRA DNA HELICASE FAMILY MEMBER"/>
    <property type="match status" value="1"/>
</dbReference>
<dbReference type="InterPro" id="IPR027785">
    <property type="entry name" value="UvrD-like_helicase_C"/>
</dbReference>
<name>A0A917YQA9_9ACTN</name>
<dbReference type="PROSITE" id="PS51198">
    <property type="entry name" value="UVRD_HELICASE_ATP_BIND"/>
    <property type="match status" value="1"/>
</dbReference>
<dbReference type="RefSeq" id="WP_189122797.1">
    <property type="nucleotide sequence ID" value="NZ_BMNH01000002.1"/>
</dbReference>
<dbReference type="InterPro" id="IPR027417">
    <property type="entry name" value="P-loop_NTPase"/>
</dbReference>
<dbReference type="GO" id="GO:0043138">
    <property type="term" value="F:3'-5' DNA helicase activity"/>
    <property type="evidence" value="ECO:0007669"/>
    <property type="project" value="TreeGrafter"/>
</dbReference>
<feature type="domain" description="UvrD-like helicase ATP-binding" evidence="6">
    <location>
        <begin position="186"/>
        <end position="613"/>
    </location>
</feature>
<reference evidence="7" key="2">
    <citation type="submission" date="2020-09" db="EMBL/GenBank/DDBJ databases">
        <authorList>
            <person name="Sun Q."/>
            <person name="Zhou Y."/>
        </authorList>
    </citation>
    <scope>NUCLEOTIDE SEQUENCE</scope>
    <source>
        <strain evidence="7">CGMCC 4.7368</strain>
    </source>
</reference>
<dbReference type="AlphaFoldDB" id="A0A917YQA9"/>
<proteinExistence type="predicted"/>
<protein>
    <submittedName>
        <fullName evidence="7">DNA helicase</fullName>
    </submittedName>
</protein>
<evidence type="ECO:0000256" key="1">
    <source>
        <dbReference type="ARBA" id="ARBA00022741"/>
    </source>
</evidence>
<keyword evidence="2 5" id="KW-0378">Hydrolase</keyword>
<organism evidence="7 8">
    <name type="scientific">Nonomuraea cavernae</name>
    <dbReference type="NCBI Taxonomy" id="2045107"/>
    <lineage>
        <taxon>Bacteria</taxon>
        <taxon>Bacillati</taxon>
        <taxon>Actinomycetota</taxon>
        <taxon>Actinomycetes</taxon>
        <taxon>Streptosporangiales</taxon>
        <taxon>Streptosporangiaceae</taxon>
        <taxon>Nonomuraea</taxon>
    </lineage>
</organism>
<keyword evidence="8" id="KW-1185">Reference proteome</keyword>
<accession>A0A917YQA9</accession>
<evidence type="ECO:0000256" key="3">
    <source>
        <dbReference type="ARBA" id="ARBA00022806"/>
    </source>
</evidence>
<reference evidence="7" key="1">
    <citation type="journal article" date="2014" name="Int. J. Syst. Evol. Microbiol.">
        <title>Complete genome sequence of Corynebacterium casei LMG S-19264T (=DSM 44701T), isolated from a smear-ripened cheese.</title>
        <authorList>
            <consortium name="US DOE Joint Genome Institute (JGI-PGF)"/>
            <person name="Walter F."/>
            <person name="Albersmeier A."/>
            <person name="Kalinowski J."/>
            <person name="Ruckert C."/>
        </authorList>
    </citation>
    <scope>NUCLEOTIDE SEQUENCE</scope>
    <source>
        <strain evidence="7">CGMCC 4.7368</strain>
    </source>
</reference>
<dbReference type="SUPFAM" id="SSF52540">
    <property type="entry name" value="P-loop containing nucleoside triphosphate hydrolases"/>
    <property type="match status" value="1"/>
</dbReference>
<evidence type="ECO:0000256" key="5">
    <source>
        <dbReference type="PROSITE-ProRule" id="PRU00560"/>
    </source>
</evidence>
<keyword evidence="3 5" id="KW-0347">Helicase</keyword>
<dbReference type="Pfam" id="PF13538">
    <property type="entry name" value="UvrD_C_2"/>
    <property type="match status" value="1"/>
</dbReference>
<dbReference type="Proteomes" id="UP000646523">
    <property type="component" value="Unassembled WGS sequence"/>
</dbReference>
<keyword evidence="1 5" id="KW-0547">Nucleotide-binding</keyword>
<dbReference type="GO" id="GO:0000725">
    <property type="term" value="P:recombinational repair"/>
    <property type="evidence" value="ECO:0007669"/>
    <property type="project" value="TreeGrafter"/>
</dbReference>